<evidence type="ECO:0000313" key="3">
    <source>
        <dbReference type="EMBL" id="KKQ50650.1"/>
    </source>
</evidence>
<dbReference type="Pfam" id="PF05901">
    <property type="entry name" value="Excalibur"/>
    <property type="match status" value="1"/>
</dbReference>
<evidence type="ECO:0000313" key="4">
    <source>
        <dbReference type="Proteomes" id="UP000034231"/>
    </source>
</evidence>
<sequence length="123" mass="13114">MAIPKFKPLANASESTKKTAKPILLIVIALLAATFGLESCNNDWDLGKLLSGSTPSEAKVMRDKEGNVVTSGGKFTDEYNCDDFSTQDEAQRFFVKAGGPNDDVNGLDGDNNGVACQALPEEK</sequence>
<dbReference type="EMBL" id="LBTX01000003">
    <property type="protein sequence ID" value="KKQ50650.1"/>
    <property type="molecule type" value="Genomic_DNA"/>
</dbReference>
<organism evidence="3 4">
    <name type="scientific">Candidatus Shapirobacteria bacterium GW2011_GWE1_38_10</name>
    <dbReference type="NCBI Taxonomy" id="1618488"/>
    <lineage>
        <taxon>Bacteria</taxon>
        <taxon>Candidatus Shapironibacteriota</taxon>
    </lineage>
</organism>
<gene>
    <name evidence="3" type="ORF">US68_C0003G0016</name>
</gene>
<comment type="caution">
    <text evidence="3">The sequence shown here is derived from an EMBL/GenBank/DDBJ whole genome shotgun (WGS) entry which is preliminary data.</text>
</comment>
<accession>A0A0G0II32</accession>
<evidence type="ECO:0000259" key="2">
    <source>
        <dbReference type="Pfam" id="PF05901"/>
    </source>
</evidence>
<dbReference type="InterPro" id="IPR008613">
    <property type="entry name" value="Excalibur_Ca-bd_domain"/>
</dbReference>
<dbReference type="AlphaFoldDB" id="A0A0G0II32"/>
<evidence type="ECO:0000256" key="1">
    <source>
        <dbReference type="SAM" id="MobiDB-lite"/>
    </source>
</evidence>
<feature type="domain" description="Excalibur calcium-binding" evidence="2">
    <location>
        <begin position="79"/>
        <end position="116"/>
    </location>
</feature>
<reference evidence="3 4" key="1">
    <citation type="journal article" date="2015" name="Nature">
        <title>rRNA introns, odd ribosomes, and small enigmatic genomes across a large radiation of phyla.</title>
        <authorList>
            <person name="Brown C.T."/>
            <person name="Hug L.A."/>
            <person name="Thomas B.C."/>
            <person name="Sharon I."/>
            <person name="Castelle C.J."/>
            <person name="Singh A."/>
            <person name="Wilkins M.J."/>
            <person name="Williams K.H."/>
            <person name="Banfield J.F."/>
        </authorList>
    </citation>
    <scope>NUCLEOTIDE SEQUENCE [LARGE SCALE GENOMIC DNA]</scope>
</reference>
<feature type="compositionally biased region" description="Low complexity" evidence="1">
    <location>
        <begin position="101"/>
        <end position="113"/>
    </location>
</feature>
<proteinExistence type="predicted"/>
<feature type="region of interest" description="Disordered" evidence="1">
    <location>
        <begin position="101"/>
        <end position="123"/>
    </location>
</feature>
<name>A0A0G0II32_9BACT</name>
<protein>
    <submittedName>
        <fullName evidence="3">Beta-lactamase domain-containing protein</fullName>
    </submittedName>
</protein>
<dbReference type="Proteomes" id="UP000034231">
    <property type="component" value="Unassembled WGS sequence"/>
</dbReference>